<name>A0A915HTH4_ROMCU</name>
<reference evidence="2" key="1">
    <citation type="submission" date="2022-11" db="UniProtKB">
        <authorList>
            <consortium name="WormBaseParasite"/>
        </authorList>
    </citation>
    <scope>IDENTIFICATION</scope>
</reference>
<evidence type="ECO:0000313" key="2">
    <source>
        <dbReference type="WBParaSite" id="nRc.2.0.1.t05213-RA"/>
    </source>
</evidence>
<accession>A0A915HTH4</accession>
<proteinExistence type="predicted"/>
<dbReference type="AlphaFoldDB" id="A0A915HTH4"/>
<dbReference type="WBParaSite" id="nRc.2.0.1.t05213-RA">
    <property type="protein sequence ID" value="nRc.2.0.1.t05213-RA"/>
    <property type="gene ID" value="nRc.2.0.1.g05213"/>
</dbReference>
<sequence>MPANFNLLDLYTKDSKCPAFSQYYVLEPQVAMDYRNNQPLEKELKATILGDKGQPLKEIFQSKNNNLALFSNKYCIFDLL</sequence>
<protein>
    <submittedName>
        <fullName evidence="2">Uncharacterized protein</fullName>
    </submittedName>
</protein>
<evidence type="ECO:0000313" key="1">
    <source>
        <dbReference type="Proteomes" id="UP000887565"/>
    </source>
</evidence>
<organism evidence="1 2">
    <name type="scientific">Romanomermis culicivorax</name>
    <name type="common">Nematode worm</name>
    <dbReference type="NCBI Taxonomy" id="13658"/>
    <lineage>
        <taxon>Eukaryota</taxon>
        <taxon>Metazoa</taxon>
        <taxon>Ecdysozoa</taxon>
        <taxon>Nematoda</taxon>
        <taxon>Enoplea</taxon>
        <taxon>Dorylaimia</taxon>
        <taxon>Mermithida</taxon>
        <taxon>Mermithoidea</taxon>
        <taxon>Mermithidae</taxon>
        <taxon>Romanomermis</taxon>
    </lineage>
</organism>
<dbReference type="Proteomes" id="UP000887565">
    <property type="component" value="Unplaced"/>
</dbReference>
<keyword evidence="1" id="KW-1185">Reference proteome</keyword>